<evidence type="ECO:0000256" key="6">
    <source>
        <dbReference type="ARBA" id="ARBA00022989"/>
    </source>
</evidence>
<dbReference type="Pfam" id="PF13231">
    <property type="entry name" value="PMT_2"/>
    <property type="match status" value="1"/>
</dbReference>
<dbReference type="GO" id="GO:0010041">
    <property type="term" value="P:response to iron(III) ion"/>
    <property type="evidence" value="ECO:0007669"/>
    <property type="project" value="TreeGrafter"/>
</dbReference>
<keyword evidence="6 8" id="KW-1133">Transmembrane helix</keyword>
<evidence type="ECO:0000256" key="5">
    <source>
        <dbReference type="ARBA" id="ARBA00022692"/>
    </source>
</evidence>
<dbReference type="PANTHER" id="PTHR33908">
    <property type="entry name" value="MANNOSYLTRANSFERASE YKCB-RELATED"/>
    <property type="match status" value="1"/>
</dbReference>
<dbReference type="AlphaFoldDB" id="A0A937LKQ0"/>
<dbReference type="Proteomes" id="UP000704935">
    <property type="component" value="Unassembled WGS sequence"/>
</dbReference>
<keyword evidence="4" id="KW-0808">Transferase</keyword>
<keyword evidence="3" id="KW-0328">Glycosyltransferase</keyword>
<dbReference type="PANTHER" id="PTHR33908:SF3">
    <property type="entry name" value="UNDECAPRENYL PHOSPHATE-ALPHA-4-AMINO-4-DEOXY-L-ARABINOSE ARABINOSYL TRANSFERASE"/>
    <property type="match status" value="1"/>
</dbReference>
<sequence>MKGAKDQKMDLLNKKFCLPVLFFLYITILFLTLTDYDEGAFAATSLQMLRESQFFIPYLGDSLRLEKPILTYWIQVSSISLFGASEFAMRLPSLIAAFLWAYIFGKFIKDKIPGKSQSNYIFTLLTLPGILVMSVVATADAFLNLFICLVMLNIYNYSDTKKEKFLLGAAFYLGLGFLTKGFAILAIIGPASLLYFLIIKKLDRFFSAIFNAKAWIIFGLIVVPWFLVLFLREGASSIEYLLLGQSFGRFSDTMESHSGSVFYYLLLLPFLVFPYFLNFFNGLRRGFAEKKPIDLFCLIWFLWVLVFFSFSSTKLPHYLVYGLTPVVYFIEKNTALLSNRTYSLNNFLAHTLMLLFYLSLPFLFEYVYNLDPSMEASPFFIKEFSGNYLFIGSCILGVLLIFILLRAKYKYVKGLQFMALFQAFLLTIFVIPSAVKVMQADLKSLGIYAKTNNISFAVNKINKPTLSFYSSTNYLRDIEDSEYFITRIDKVDIQRYEVIQQRGNYVLLRQKYDEN</sequence>
<keyword evidence="5 8" id="KW-0812">Transmembrane</keyword>
<evidence type="ECO:0000256" key="2">
    <source>
        <dbReference type="ARBA" id="ARBA00022475"/>
    </source>
</evidence>
<gene>
    <name evidence="10" type="ORF">ISQ61_03360</name>
</gene>
<dbReference type="EMBL" id="JADHQA010000015">
    <property type="protein sequence ID" value="MBL6820268.1"/>
    <property type="molecule type" value="Genomic_DNA"/>
</dbReference>
<feature type="transmembrane region" description="Helical" evidence="8">
    <location>
        <begin position="347"/>
        <end position="368"/>
    </location>
</feature>
<accession>A0A937LKQ0</accession>
<feature type="transmembrane region" description="Helical" evidence="8">
    <location>
        <begin position="318"/>
        <end position="335"/>
    </location>
</feature>
<evidence type="ECO:0000313" key="11">
    <source>
        <dbReference type="Proteomes" id="UP000704935"/>
    </source>
</evidence>
<evidence type="ECO:0000313" key="10">
    <source>
        <dbReference type="EMBL" id="MBL6820268.1"/>
    </source>
</evidence>
<feature type="domain" description="Glycosyltransferase RgtA/B/C/D-like" evidence="9">
    <location>
        <begin position="67"/>
        <end position="225"/>
    </location>
</feature>
<comment type="caution">
    <text evidence="10">The sequence shown here is derived from an EMBL/GenBank/DDBJ whole genome shotgun (WGS) entry which is preliminary data.</text>
</comment>
<feature type="transmembrane region" description="Helical" evidence="8">
    <location>
        <begin position="261"/>
        <end position="281"/>
    </location>
</feature>
<feature type="transmembrane region" description="Helical" evidence="8">
    <location>
        <begin position="16"/>
        <end position="33"/>
    </location>
</feature>
<evidence type="ECO:0000256" key="3">
    <source>
        <dbReference type="ARBA" id="ARBA00022676"/>
    </source>
</evidence>
<feature type="transmembrane region" description="Helical" evidence="8">
    <location>
        <begin position="293"/>
        <end position="312"/>
    </location>
</feature>
<protein>
    <submittedName>
        <fullName evidence="10">Glycosyltransferase family 39 protein</fullName>
    </submittedName>
</protein>
<dbReference type="GO" id="GO:0005886">
    <property type="term" value="C:plasma membrane"/>
    <property type="evidence" value="ECO:0007669"/>
    <property type="project" value="UniProtKB-SubCell"/>
</dbReference>
<organism evidence="10 11">
    <name type="scientific">SAR86 cluster bacterium</name>
    <dbReference type="NCBI Taxonomy" id="2030880"/>
    <lineage>
        <taxon>Bacteria</taxon>
        <taxon>Pseudomonadati</taxon>
        <taxon>Pseudomonadota</taxon>
        <taxon>Gammaproteobacteria</taxon>
        <taxon>SAR86 cluster</taxon>
    </lineage>
</organism>
<comment type="subcellular location">
    <subcellularLocation>
        <location evidence="1">Cell membrane</location>
        <topology evidence="1">Multi-pass membrane protein</topology>
    </subcellularLocation>
</comment>
<evidence type="ECO:0000256" key="4">
    <source>
        <dbReference type="ARBA" id="ARBA00022679"/>
    </source>
</evidence>
<dbReference type="GO" id="GO:0016763">
    <property type="term" value="F:pentosyltransferase activity"/>
    <property type="evidence" value="ECO:0007669"/>
    <property type="project" value="TreeGrafter"/>
</dbReference>
<keyword evidence="7 8" id="KW-0472">Membrane</keyword>
<dbReference type="GO" id="GO:0009103">
    <property type="term" value="P:lipopolysaccharide biosynthetic process"/>
    <property type="evidence" value="ECO:0007669"/>
    <property type="project" value="UniProtKB-ARBA"/>
</dbReference>
<feature type="transmembrane region" description="Helical" evidence="8">
    <location>
        <begin position="172"/>
        <end position="198"/>
    </location>
</feature>
<dbReference type="InterPro" id="IPR050297">
    <property type="entry name" value="LipidA_mod_glycosyltrf_83"/>
</dbReference>
<feature type="transmembrane region" description="Helical" evidence="8">
    <location>
        <begin position="210"/>
        <end position="231"/>
    </location>
</feature>
<evidence type="ECO:0000259" key="9">
    <source>
        <dbReference type="Pfam" id="PF13231"/>
    </source>
</evidence>
<keyword evidence="2" id="KW-1003">Cell membrane</keyword>
<feature type="transmembrane region" description="Helical" evidence="8">
    <location>
        <begin position="417"/>
        <end position="435"/>
    </location>
</feature>
<feature type="transmembrane region" description="Helical" evidence="8">
    <location>
        <begin position="120"/>
        <end position="152"/>
    </location>
</feature>
<proteinExistence type="predicted"/>
<evidence type="ECO:0000256" key="1">
    <source>
        <dbReference type="ARBA" id="ARBA00004651"/>
    </source>
</evidence>
<evidence type="ECO:0000256" key="7">
    <source>
        <dbReference type="ARBA" id="ARBA00023136"/>
    </source>
</evidence>
<evidence type="ECO:0000256" key="8">
    <source>
        <dbReference type="SAM" id="Phobius"/>
    </source>
</evidence>
<feature type="transmembrane region" description="Helical" evidence="8">
    <location>
        <begin position="87"/>
        <end position="108"/>
    </location>
</feature>
<reference evidence="10" key="1">
    <citation type="submission" date="2020-10" db="EMBL/GenBank/DDBJ databases">
        <title>Microbiome of the Black Sea water column analyzed by genome centric metagenomics.</title>
        <authorList>
            <person name="Cabello-Yeves P.J."/>
            <person name="Callieri C."/>
            <person name="Picazo A."/>
            <person name="Mehrshad M."/>
            <person name="Haro-Moreno J.M."/>
            <person name="Roda-Garcia J."/>
            <person name="Dzembekova N."/>
            <person name="Slabakova V."/>
            <person name="Slabakova N."/>
            <person name="Moncheva S."/>
            <person name="Rodriguez-Valera F."/>
        </authorList>
    </citation>
    <scope>NUCLEOTIDE SEQUENCE</scope>
    <source>
        <strain evidence="10">BS307-5m-G47</strain>
    </source>
</reference>
<feature type="transmembrane region" description="Helical" evidence="8">
    <location>
        <begin position="388"/>
        <end position="405"/>
    </location>
</feature>
<dbReference type="InterPro" id="IPR038731">
    <property type="entry name" value="RgtA/B/C-like"/>
</dbReference>
<name>A0A937LKQ0_9GAMM</name>